<dbReference type="AlphaFoldDB" id="A0A7G6YF09"/>
<evidence type="ECO:0000313" key="2">
    <source>
        <dbReference type="EMBL" id="QNE37074.1"/>
    </source>
</evidence>
<gene>
    <name evidence="2" type="ORF">F1C12_19460</name>
</gene>
<proteinExistence type="predicted"/>
<dbReference type="PANTHER" id="PTHR43685">
    <property type="entry name" value="GLYCOSYLTRANSFERASE"/>
    <property type="match status" value="1"/>
</dbReference>
<dbReference type="Gene3D" id="3.90.550.10">
    <property type="entry name" value="Spore Coat Polysaccharide Biosynthesis Protein SpsA, Chain A"/>
    <property type="match status" value="1"/>
</dbReference>
<sequence>MSSPPAYPICIVVCFRNPGDLVDHTLSQLERFAEAEQLILVDDASTDGTADRLRSWSARNPRSTVIALAENHGPARARNIAVGHVRSEYVWFVDDDDEPAPDALAVFARAIRHGEPHLVLARARFRSADGAERWADGVDETRVLGRQEALASVLRGDVQGFLWSKLFHRSVLGGEPFGHDYPQEDFVGVVGAIERSARIALSPASVYTYLERPDSVSRGRRPDFHRYAAARDAAVEAAGRAGLDGDLIAYFRLWFYALAVAFVPVRRRATAADVAEGVRLASAELRGLDLSACAAFNAQAAVHGRIILLTGRLYPVALKPALWLHDLLRRLRR</sequence>
<evidence type="ECO:0000259" key="1">
    <source>
        <dbReference type="Pfam" id="PF00535"/>
    </source>
</evidence>
<protein>
    <submittedName>
        <fullName evidence="2">Glycosyltransferase family 2 protein</fullName>
    </submittedName>
</protein>
<accession>A0A7G6YF09</accession>
<name>A0A7G6YF09_9MICO</name>
<organism evidence="2 3">
    <name type="scientific">Leifsonia shinshuensis</name>
    <dbReference type="NCBI Taxonomy" id="150026"/>
    <lineage>
        <taxon>Bacteria</taxon>
        <taxon>Bacillati</taxon>
        <taxon>Actinomycetota</taxon>
        <taxon>Actinomycetes</taxon>
        <taxon>Micrococcales</taxon>
        <taxon>Microbacteriaceae</taxon>
        <taxon>Leifsonia</taxon>
    </lineage>
</organism>
<dbReference type="SUPFAM" id="SSF53448">
    <property type="entry name" value="Nucleotide-diphospho-sugar transferases"/>
    <property type="match status" value="1"/>
</dbReference>
<dbReference type="RefSeq" id="WP_185276495.1">
    <property type="nucleotide sequence ID" value="NZ_CP043641.1"/>
</dbReference>
<dbReference type="Pfam" id="PF00535">
    <property type="entry name" value="Glycos_transf_2"/>
    <property type="match status" value="1"/>
</dbReference>
<reference evidence="3" key="1">
    <citation type="submission" date="2019-09" db="EMBL/GenBank/DDBJ databases">
        <title>Antimicrobial potential of Antarctic Bacteria.</title>
        <authorList>
            <person name="Benaud N."/>
            <person name="Edwards R.J."/>
            <person name="Ferrari B.C."/>
        </authorList>
    </citation>
    <scope>NUCLEOTIDE SEQUENCE [LARGE SCALE GENOMIC DNA]</scope>
    <source>
        <strain evidence="3">INR9</strain>
    </source>
</reference>
<feature type="domain" description="Glycosyltransferase 2-like" evidence="1">
    <location>
        <begin position="10"/>
        <end position="136"/>
    </location>
</feature>
<dbReference type="KEGG" id="lse:F1C12_19460"/>
<dbReference type="GO" id="GO:0016740">
    <property type="term" value="F:transferase activity"/>
    <property type="evidence" value="ECO:0007669"/>
    <property type="project" value="UniProtKB-KW"/>
</dbReference>
<dbReference type="EMBL" id="CP043641">
    <property type="protein sequence ID" value="QNE37074.1"/>
    <property type="molecule type" value="Genomic_DNA"/>
</dbReference>
<dbReference type="InterPro" id="IPR050834">
    <property type="entry name" value="Glycosyltransf_2"/>
</dbReference>
<evidence type="ECO:0000313" key="3">
    <source>
        <dbReference type="Proteomes" id="UP000515511"/>
    </source>
</evidence>
<dbReference type="Proteomes" id="UP000515511">
    <property type="component" value="Chromosome"/>
</dbReference>
<dbReference type="CDD" id="cd00761">
    <property type="entry name" value="Glyco_tranf_GTA_type"/>
    <property type="match status" value="1"/>
</dbReference>
<dbReference type="InterPro" id="IPR029044">
    <property type="entry name" value="Nucleotide-diphossugar_trans"/>
</dbReference>
<dbReference type="InterPro" id="IPR001173">
    <property type="entry name" value="Glyco_trans_2-like"/>
</dbReference>
<keyword evidence="2" id="KW-0808">Transferase</keyword>
<dbReference type="PANTHER" id="PTHR43685:SF2">
    <property type="entry name" value="GLYCOSYLTRANSFERASE 2-LIKE DOMAIN-CONTAINING PROTEIN"/>
    <property type="match status" value="1"/>
</dbReference>